<dbReference type="InterPro" id="IPR044925">
    <property type="entry name" value="His-Me_finger_sf"/>
</dbReference>
<evidence type="ECO:0000256" key="4">
    <source>
        <dbReference type="SAM" id="MobiDB-lite"/>
    </source>
</evidence>
<feature type="chain" id="PRO_5039110031" evidence="5">
    <location>
        <begin position="22"/>
        <end position="949"/>
    </location>
</feature>
<dbReference type="PANTHER" id="PTHR33607:SF2">
    <property type="entry name" value="ENDONUCLEASE-1"/>
    <property type="match status" value="1"/>
</dbReference>
<dbReference type="SUPFAM" id="SSF49265">
    <property type="entry name" value="Fibronectin type III"/>
    <property type="match status" value="1"/>
</dbReference>
<feature type="region of interest" description="Disordered" evidence="4">
    <location>
        <begin position="683"/>
        <end position="720"/>
    </location>
</feature>
<dbReference type="GO" id="GO:0016787">
    <property type="term" value="F:hydrolase activity"/>
    <property type="evidence" value="ECO:0007669"/>
    <property type="project" value="UniProtKB-KW"/>
</dbReference>
<dbReference type="Pfam" id="PF00932">
    <property type="entry name" value="LTD"/>
    <property type="match status" value="1"/>
</dbReference>
<dbReference type="Pfam" id="PF04231">
    <property type="entry name" value="Endonuclease_1"/>
    <property type="match status" value="1"/>
</dbReference>
<evidence type="ECO:0000256" key="3">
    <source>
        <dbReference type="ARBA" id="ARBA00022801"/>
    </source>
</evidence>
<dbReference type="InterPro" id="IPR001322">
    <property type="entry name" value="Lamin_tail_dom"/>
</dbReference>
<gene>
    <name evidence="7" type="ORF">H9982_00650</name>
</gene>
<dbReference type="EMBL" id="DXFB01000015">
    <property type="protein sequence ID" value="HIX44711.1"/>
    <property type="molecule type" value="Genomic_DNA"/>
</dbReference>
<comment type="similarity">
    <text evidence="1">Belongs to the EndA/NucM nuclease family.</text>
</comment>
<dbReference type="InterPro" id="IPR007346">
    <property type="entry name" value="Endonuclease-I"/>
</dbReference>
<keyword evidence="7" id="KW-0255">Endonuclease</keyword>
<dbReference type="PANTHER" id="PTHR33607">
    <property type="entry name" value="ENDONUCLEASE-1"/>
    <property type="match status" value="1"/>
</dbReference>
<reference evidence="7" key="2">
    <citation type="submission" date="2021-04" db="EMBL/GenBank/DDBJ databases">
        <authorList>
            <person name="Gilroy R."/>
        </authorList>
    </citation>
    <scope>NUCLEOTIDE SEQUENCE</scope>
    <source>
        <strain evidence="7">ChiHjej12B11-16260</strain>
    </source>
</reference>
<feature type="domain" description="LTD" evidence="6">
    <location>
        <begin position="408"/>
        <end position="531"/>
    </location>
</feature>
<proteinExistence type="inferred from homology"/>
<accession>A0A9D2APX4</accession>
<dbReference type="InterPro" id="IPR036116">
    <property type="entry name" value="FN3_sf"/>
</dbReference>
<evidence type="ECO:0000256" key="5">
    <source>
        <dbReference type="SAM" id="SignalP"/>
    </source>
</evidence>
<evidence type="ECO:0000259" key="6">
    <source>
        <dbReference type="PROSITE" id="PS51841"/>
    </source>
</evidence>
<dbReference type="SUPFAM" id="SSF54060">
    <property type="entry name" value="His-Me finger endonucleases"/>
    <property type="match status" value="1"/>
</dbReference>
<evidence type="ECO:0000313" key="8">
    <source>
        <dbReference type="Proteomes" id="UP000824246"/>
    </source>
</evidence>
<dbReference type="AlphaFoldDB" id="A0A9D2APX4"/>
<dbReference type="PROSITE" id="PS51841">
    <property type="entry name" value="LTD"/>
    <property type="match status" value="1"/>
</dbReference>
<sequence length="949" mass="104443">MKTIRLTCALLFAAMTFSSWGEIPPGYYATADGKQDEELKNSLHDIISRHRRIEYGSTGTWGVFRTSDVRPDGSIWDMYSDVVRYFPAEGSHPEMNIEHSVPKSWWGELSPFIYDASYDLHHLVPADASANLAKSNNILGEVGEEATFDNGVSRVGKVSVGNRTLTVFEPADEYKGDFARMYMYVATCYQDYTWMADGVYMFESEGYPTLTDYSIELLMRWHREDPVSEKEIARNEAVYKAQQNRNPFIDYPAIAEYLWGDSIGFEFHSGASDDPYMTTPVSGSVIEMGAVMQGGSLTYVLPIAAQNLQSPLSLAWKGNKGIVADRTSISETEAAQGTDVCLTYYNSSLSGTLRDTLVISGGGLYAPVAVTVQVSGTASFVTLPASEISAVAATLHWVEYPAADSYKVKVYQGASEATDLFISAYVEGSSYNKAIALYNGTTSPVLLSDYGIALQQNGYGDFKNYYTLPGVWLQPQKTYIMVNSQCSNEELLACADLLVPSGEESPLNFNGNDAVGLYHSGVITDVVGYRDEEMYWGQDMTLYRQPAVMGPSASFVMQEWRQAAIDDFSGLQEHTMTGLVPKPLLVYEHDGSDPSCRVEELSPLTAYTYAVTATVSGTEYPALCKGLFTTTELQAPSLRQPDDITCESFVARWEAVEGAESYEVDCFTLEGNGSVTVTEGFDEVGSSGKPLPEGWTGTASGNYTSDASSGATPPSVSLKNDGEYIESPQYDAYVSGMSFMYRFASQATGSYLVVEKMSDEEWSVLATIAYENTSKHTLSYEFAEADKVEAFRFTYHKEKGNLAIDDVTVTYGKNDTVYVDEQRVVTATETVFTGLEAPVAYYYRVRAVKGDYRSAWSHTGMAVTDPDVQGSEPLHRHDVPCTYRIAGDVLWLDNLPDECYVSLYTIQGVLCHRDMARSASACIALPGKGIYVVQIVWGESGSAWKVVNR</sequence>
<reference evidence="7" key="1">
    <citation type="journal article" date="2021" name="PeerJ">
        <title>Extensive microbial diversity within the chicken gut microbiome revealed by metagenomics and culture.</title>
        <authorList>
            <person name="Gilroy R."/>
            <person name="Ravi A."/>
            <person name="Getino M."/>
            <person name="Pursley I."/>
            <person name="Horton D.L."/>
            <person name="Alikhan N.F."/>
            <person name="Baker D."/>
            <person name="Gharbi K."/>
            <person name="Hall N."/>
            <person name="Watson M."/>
            <person name="Adriaenssens E.M."/>
            <person name="Foster-Nyarko E."/>
            <person name="Jarju S."/>
            <person name="Secka A."/>
            <person name="Antonio M."/>
            <person name="Oren A."/>
            <person name="Chaudhuri R.R."/>
            <person name="La Ragione R."/>
            <person name="Hildebrand F."/>
            <person name="Pallen M.J."/>
        </authorList>
    </citation>
    <scope>NUCLEOTIDE SEQUENCE</scope>
    <source>
        <strain evidence="7">ChiHjej12B11-16260</strain>
    </source>
</reference>
<protein>
    <submittedName>
        <fullName evidence="7">Endonuclease</fullName>
    </submittedName>
</protein>
<feature type="compositionally biased region" description="Polar residues" evidence="4">
    <location>
        <begin position="697"/>
        <end position="718"/>
    </location>
</feature>
<keyword evidence="2" id="KW-0540">Nuclease</keyword>
<name>A0A9D2APX4_9BACT</name>
<dbReference type="GO" id="GO:0004519">
    <property type="term" value="F:endonuclease activity"/>
    <property type="evidence" value="ECO:0007669"/>
    <property type="project" value="UniProtKB-KW"/>
</dbReference>
<dbReference type="CDD" id="cd00063">
    <property type="entry name" value="FN3"/>
    <property type="match status" value="1"/>
</dbReference>
<evidence type="ECO:0000313" key="7">
    <source>
        <dbReference type="EMBL" id="HIX44711.1"/>
    </source>
</evidence>
<evidence type="ECO:0000256" key="2">
    <source>
        <dbReference type="ARBA" id="ARBA00022722"/>
    </source>
</evidence>
<evidence type="ECO:0000256" key="1">
    <source>
        <dbReference type="ARBA" id="ARBA00006429"/>
    </source>
</evidence>
<dbReference type="Proteomes" id="UP000824246">
    <property type="component" value="Unassembled WGS sequence"/>
</dbReference>
<keyword evidence="3" id="KW-0378">Hydrolase</keyword>
<comment type="caution">
    <text evidence="7">The sequence shown here is derived from an EMBL/GenBank/DDBJ whole genome shotgun (WGS) entry which is preliminary data.</text>
</comment>
<feature type="signal peptide" evidence="5">
    <location>
        <begin position="1"/>
        <end position="21"/>
    </location>
</feature>
<organism evidence="7 8">
    <name type="scientific">Candidatus Barnesiella excrementipullorum</name>
    <dbReference type="NCBI Taxonomy" id="2838479"/>
    <lineage>
        <taxon>Bacteria</taxon>
        <taxon>Pseudomonadati</taxon>
        <taxon>Bacteroidota</taxon>
        <taxon>Bacteroidia</taxon>
        <taxon>Bacteroidales</taxon>
        <taxon>Barnesiellaceae</taxon>
        <taxon>Barnesiella</taxon>
    </lineage>
</organism>
<dbReference type="InterPro" id="IPR003961">
    <property type="entry name" value="FN3_dom"/>
</dbReference>
<keyword evidence="5" id="KW-0732">Signal</keyword>